<evidence type="ECO:0000259" key="2">
    <source>
        <dbReference type="PROSITE" id="PS50157"/>
    </source>
</evidence>
<feature type="domain" description="C2H2-type" evidence="2">
    <location>
        <begin position="49"/>
        <end position="77"/>
    </location>
</feature>
<evidence type="ECO:0000313" key="4">
    <source>
        <dbReference type="Proteomes" id="UP001497600"/>
    </source>
</evidence>
<keyword evidence="1" id="KW-0479">Metal-binding</keyword>
<proteinExistence type="predicted"/>
<dbReference type="PROSITE" id="PS00028">
    <property type="entry name" value="ZINC_FINGER_C2H2_1"/>
    <property type="match status" value="1"/>
</dbReference>
<dbReference type="PANTHER" id="PTHR21354:SF0">
    <property type="entry name" value="ZINC FINGER PROTEIN 511"/>
    <property type="match status" value="1"/>
</dbReference>
<reference evidence="3 4" key="1">
    <citation type="submission" date="2024-01" db="EMBL/GenBank/DDBJ databases">
        <authorList>
            <consortium name="Genoscope - CEA"/>
            <person name="William W."/>
        </authorList>
    </citation>
    <scope>NUCLEOTIDE SEQUENCE [LARGE SCALE GENOMIC DNA]</scope>
    <source>
        <strain evidence="3 4">29B2s-10</strain>
    </source>
</reference>
<keyword evidence="1" id="KW-0862">Zinc</keyword>
<dbReference type="EMBL" id="OZ004260">
    <property type="protein sequence ID" value="CAK7920815.1"/>
    <property type="molecule type" value="Genomic_DNA"/>
</dbReference>
<dbReference type="PANTHER" id="PTHR21354">
    <property type="entry name" value="ZINC FINGER PROTEIN 511"/>
    <property type="match status" value="1"/>
</dbReference>
<keyword evidence="1" id="KW-0863">Zinc-finger</keyword>
<organism evidence="3 4">
    <name type="scientific">[Candida] anglica</name>
    <dbReference type="NCBI Taxonomy" id="148631"/>
    <lineage>
        <taxon>Eukaryota</taxon>
        <taxon>Fungi</taxon>
        <taxon>Dikarya</taxon>
        <taxon>Ascomycota</taxon>
        <taxon>Saccharomycotina</taxon>
        <taxon>Pichiomycetes</taxon>
        <taxon>Debaryomycetaceae</taxon>
        <taxon>Kurtzmaniella</taxon>
    </lineage>
</organism>
<sequence length="135" mass="15784">MSKRQREDDLNNPVNPTTENSNIKCPSCTDVYFSTYVAYEAHVLSIHTHVCNQCHRSFPTETILDIHVDEVHSSYFAAKKDRGDKVYRCFEPSCTKRSSNHTKRTLHMIDKHHYPRNYRFNVVHRGLTDSISLLE</sequence>
<protein>
    <recommendedName>
        <fullName evidence="2">C2H2-type domain-containing protein</fullName>
    </recommendedName>
</protein>
<accession>A0ABP0EJT7</accession>
<name>A0ABP0EJT7_9ASCO</name>
<dbReference type="Gene3D" id="3.30.160.60">
    <property type="entry name" value="Classic Zinc Finger"/>
    <property type="match status" value="1"/>
</dbReference>
<dbReference type="InterPro" id="IPR013087">
    <property type="entry name" value="Znf_C2H2_type"/>
</dbReference>
<keyword evidence="4" id="KW-1185">Reference proteome</keyword>
<feature type="non-terminal residue" evidence="3">
    <location>
        <position position="1"/>
    </location>
</feature>
<evidence type="ECO:0000256" key="1">
    <source>
        <dbReference type="PROSITE-ProRule" id="PRU00042"/>
    </source>
</evidence>
<dbReference type="PROSITE" id="PS50157">
    <property type="entry name" value="ZINC_FINGER_C2H2_2"/>
    <property type="match status" value="1"/>
</dbReference>
<dbReference type="SMART" id="SM00355">
    <property type="entry name" value="ZnF_C2H2"/>
    <property type="match status" value="3"/>
</dbReference>
<dbReference type="Proteomes" id="UP001497600">
    <property type="component" value="Chromosome H"/>
</dbReference>
<dbReference type="InterPro" id="IPR039258">
    <property type="entry name" value="ZNF511"/>
</dbReference>
<gene>
    <name evidence="3" type="ORF">CAAN4_H06898</name>
</gene>
<evidence type="ECO:0000313" key="3">
    <source>
        <dbReference type="EMBL" id="CAK7920815.1"/>
    </source>
</evidence>